<dbReference type="Pfam" id="PF03483">
    <property type="entry name" value="B3_4"/>
    <property type="match status" value="1"/>
</dbReference>
<evidence type="ECO:0000259" key="1">
    <source>
        <dbReference type="Pfam" id="PF03483"/>
    </source>
</evidence>
<comment type="caution">
    <text evidence="2">The sequence shown here is derived from an EMBL/GenBank/DDBJ whole genome shotgun (WGS) entry which is preliminary data.</text>
</comment>
<sequence length="224" mass="25056">MLEVTQELKKAYPGGSIGILALSGMKSREVSTRLEQEKKAVEETLRSRFHHHDRSSLKSMEPIGSYSEYYQSFRKTYHVLLQLESIVFKGKSIPTVSPAVEIMFMAELKNQMLTAGHDLDEVEGTLKAEVAQPGRTYESMSGKTIETAAGDMMITDERGILSSIIYGPDQRTRITPETERVVYTVYAPPGISKALVEEHLKDLEQYAALACSDVRVISEVVHEL</sequence>
<evidence type="ECO:0000313" key="2">
    <source>
        <dbReference type="EMBL" id="MEN1761313.1"/>
    </source>
</evidence>
<dbReference type="Proteomes" id="UP001407405">
    <property type="component" value="Unassembled WGS sequence"/>
</dbReference>
<dbReference type="InterPro" id="IPR020825">
    <property type="entry name" value="Phe-tRNA_synthase-like_B3/B4"/>
</dbReference>
<gene>
    <name evidence="2" type="ORF">AAIG11_12545</name>
</gene>
<organism evidence="2 3">
    <name type="scientific">Anoxynatronum sibiricum</name>
    <dbReference type="NCBI Taxonomy" id="210623"/>
    <lineage>
        <taxon>Bacteria</taxon>
        <taxon>Bacillati</taxon>
        <taxon>Bacillota</taxon>
        <taxon>Clostridia</taxon>
        <taxon>Eubacteriales</taxon>
        <taxon>Clostridiaceae</taxon>
        <taxon>Anoxynatronum</taxon>
    </lineage>
</organism>
<dbReference type="EMBL" id="JBCITM010000014">
    <property type="protein sequence ID" value="MEN1761313.1"/>
    <property type="molecule type" value="Genomic_DNA"/>
</dbReference>
<feature type="domain" description="B3/B4 tRNA-binding" evidence="1">
    <location>
        <begin position="81"/>
        <end position="187"/>
    </location>
</feature>
<proteinExistence type="predicted"/>
<keyword evidence="3" id="KW-1185">Reference proteome</keyword>
<keyword evidence="2" id="KW-0436">Ligase</keyword>
<dbReference type="InterPro" id="IPR005146">
    <property type="entry name" value="B3/B4_tRNA-bd"/>
</dbReference>
<protein>
    <submittedName>
        <fullName evidence="2">Phenylalanine--tRNA ligase beta subunit-related protein</fullName>
    </submittedName>
</protein>
<dbReference type="Gene3D" id="3.50.40.10">
    <property type="entry name" value="Phenylalanyl-trna Synthetase, Chain B, domain 3"/>
    <property type="match status" value="1"/>
</dbReference>
<reference evidence="2 3" key="1">
    <citation type="submission" date="2024-04" db="EMBL/GenBank/DDBJ databases">
        <title>Genome sequencing and metabolic network reconstruction of aminoacids and betaine degradation by Anoxynatronum sibiricum.</title>
        <authorList>
            <person name="Detkova E.N."/>
            <person name="Boltjanskaja Y.V."/>
            <person name="Mardanov A.V."/>
            <person name="Kevbrin V."/>
        </authorList>
    </citation>
    <scope>NUCLEOTIDE SEQUENCE [LARGE SCALE GENOMIC DNA]</scope>
    <source>
        <strain evidence="2 3">Z-7981</strain>
    </source>
</reference>
<dbReference type="SUPFAM" id="SSF56037">
    <property type="entry name" value="PheT/TilS domain"/>
    <property type="match status" value="1"/>
</dbReference>
<name>A0ABU9VVW1_9CLOT</name>
<dbReference type="GO" id="GO:0016874">
    <property type="term" value="F:ligase activity"/>
    <property type="evidence" value="ECO:0007669"/>
    <property type="project" value="UniProtKB-KW"/>
</dbReference>
<evidence type="ECO:0000313" key="3">
    <source>
        <dbReference type="Proteomes" id="UP001407405"/>
    </source>
</evidence>
<accession>A0ABU9VVW1</accession>